<dbReference type="InterPro" id="IPR001296">
    <property type="entry name" value="Glyco_trans_1"/>
</dbReference>
<accession>A0A3M8AX59</accession>
<dbReference type="Proteomes" id="UP000268829">
    <property type="component" value="Unassembled WGS sequence"/>
</dbReference>
<reference evidence="3 4" key="1">
    <citation type="submission" date="2018-10" db="EMBL/GenBank/DDBJ databases">
        <title>Phylogenomics of Brevibacillus.</title>
        <authorList>
            <person name="Dunlap C."/>
        </authorList>
    </citation>
    <scope>NUCLEOTIDE SEQUENCE [LARGE SCALE GENOMIC DNA]</scope>
    <source>
        <strain evidence="3 4">DSM 100115</strain>
    </source>
</reference>
<dbReference type="RefSeq" id="WP_122905304.1">
    <property type="nucleotide sequence ID" value="NZ_RHHS01000032.1"/>
</dbReference>
<dbReference type="EMBL" id="RHHS01000032">
    <property type="protein sequence ID" value="RNB55811.1"/>
    <property type="molecule type" value="Genomic_DNA"/>
</dbReference>
<keyword evidence="3" id="KW-0808">Transferase</keyword>
<evidence type="ECO:0000259" key="1">
    <source>
        <dbReference type="Pfam" id="PF00534"/>
    </source>
</evidence>
<dbReference type="GO" id="GO:0016757">
    <property type="term" value="F:glycosyltransferase activity"/>
    <property type="evidence" value="ECO:0007669"/>
    <property type="project" value="InterPro"/>
</dbReference>
<dbReference type="Pfam" id="PF13477">
    <property type="entry name" value="Glyco_trans_4_2"/>
    <property type="match status" value="1"/>
</dbReference>
<protein>
    <submittedName>
        <fullName evidence="3">Glycosyltransferase family 1 protein</fullName>
    </submittedName>
</protein>
<dbReference type="AlphaFoldDB" id="A0A3M8AX59"/>
<dbReference type="PANTHER" id="PTHR12526:SF638">
    <property type="entry name" value="SPORE COAT PROTEIN SA"/>
    <property type="match status" value="1"/>
</dbReference>
<dbReference type="Pfam" id="PF00534">
    <property type="entry name" value="Glycos_transf_1"/>
    <property type="match status" value="1"/>
</dbReference>
<evidence type="ECO:0000259" key="2">
    <source>
        <dbReference type="Pfam" id="PF13477"/>
    </source>
</evidence>
<gene>
    <name evidence="3" type="ORF">EDM57_13750</name>
</gene>
<keyword evidence="4" id="KW-1185">Reference proteome</keyword>
<name>A0A3M8AX59_9BACL</name>
<feature type="domain" description="Glycosyltransferase subfamily 4-like N-terminal" evidence="2">
    <location>
        <begin position="7"/>
        <end position="139"/>
    </location>
</feature>
<proteinExistence type="predicted"/>
<dbReference type="CDD" id="cd03808">
    <property type="entry name" value="GT4_CapM-like"/>
    <property type="match status" value="1"/>
</dbReference>
<organism evidence="3 4">
    <name type="scientific">Brevibacillus gelatini</name>
    <dbReference type="NCBI Taxonomy" id="1655277"/>
    <lineage>
        <taxon>Bacteria</taxon>
        <taxon>Bacillati</taxon>
        <taxon>Bacillota</taxon>
        <taxon>Bacilli</taxon>
        <taxon>Bacillales</taxon>
        <taxon>Paenibacillaceae</taxon>
        <taxon>Brevibacillus</taxon>
    </lineage>
</organism>
<evidence type="ECO:0000313" key="4">
    <source>
        <dbReference type="Proteomes" id="UP000268829"/>
    </source>
</evidence>
<dbReference type="InterPro" id="IPR028098">
    <property type="entry name" value="Glyco_trans_4-like_N"/>
</dbReference>
<dbReference type="Gene3D" id="3.40.50.2000">
    <property type="entry name" value="Glycogen Phosphorylase B"/>
    <property type="match status" value="2"/>
</dbReference>
<dbReference type="PANTHER" id="PTHR12526">
    <property type="entry name" value="GLYCOSYLTRANSFERASE"/>
    <property type="match status" value="1"/>
</dbReference>
<dbReference type="SUPFAM" id="SSF53756">
    <property type="entry name" value="UDP-Glycosyltransferase/glycogen phosphorylase"/>
    <property type="match status" value="1"/>
</dbReference>
<dbReference type="OrthoDB" id="9806653at2"/>
<evidence type="ECO:0000313" key="3">
    <source>
        <dbReference type="EMBL" id="RNB55811.1"/>
    </source>
</evidence>
<comment type="caution">
    <text evidence="3">The sequence shown here is derived from an EMBL/GenBank/DDBJ whole genome shotgun (WGS) entry which is preliminary data.</text>
</comment>
<sequence>MGKILQICAIDQTVESLLLPLIQKLAEEGHEVHTACTDTGRFQALRAKGLILWPIAIKRKIEPFSNLCSIWALYRLMKRERYDAVHVHTPVAAVLGRVAARLAGVSPVVYTAHGYYFHDGMSPGEYRLYYTLEKWFAKHLTDYLLLQSREDYELSVQDGFLPPERIMHLGNGVDVEQRFHPQAVSPEEAMEVRAALGIGADDLVIVYVGRMVGEKGIFELVEAFSRLARESARVRLLLVGDVSASERDQRGQMLQQQCREHPQIVLTGFRRDIPQLLAASDIFVLPSHREGLPRSIIEAMAMGKPIVATNIRGCREEVTDGVNGILVEPKQSEHLYKALKKLACDARLREAYGQNSRYLAEEHFNEQHVLARQAELFATLFAAKTEPLCTEKEVDERLGQNRSIGHIP</sequence>
<feature type="domain" description="Glycosyl transferase family 1" evidence="1">
    <location>
        <begin position="192"/>
        <end position="357"/>
    </location>
</feature>